<accession>A0ACC0WI79</accession>
<gene>
    <name evidence="1" type="ORF">PsorP6_011501</name>
</gene>
<reference evidence="1 2" key="1">
    <citation type="journal article" date="2022" name="bioRxiv">
        <title>The genome of the oomycete Peronosclerospora sorghi, a cosmopolitan pathogen of maize and sorghum, is inflated with dispersed pseudogenes.</title>
        <authorList>
            <person name="Fletcher K."/>
            <person name="Martin F."/>
            <person name="Isakeit T."/>
            <person name="Cavanaugh K."/>
            <person name="Magill C."/>
            <person name="Michelmore R."/>
        </authorList>
    </citation>
    <scope>NUCLEOTIDE SEQUENCE [LARGE SCALE GENOMIC DNA]</scope>
    <source>
        <strain evidence="1">P6</strain>
    </source>
</reference>
<dbReference type="EMBL" id="CM047591">
    <property type="protein sequence ID" value="KAI9918449.1"/>
    <property type="molecule type" value="Genomic_DNA"/>
</dbReference>
<protein>
    <submittedName>
        <fullName evidence="1">Uncharacterized protein</fullName>
    </submittedName>
</protein>
<evidence type="ECO:0000313" key="2">
    <source>
        <dbReference type="Proteomes" id="UP001163321"/>
    </source>
</evidence>
<proteinExistence type="predicted"/>
<evidence type="ECO:0000313" key="1">
    <source>
        <dbReference type="EMBL" id="KAI9918449.1"/>
    </source>
</evidence>
<dbReference type="Proteomes" id="UP001163321">
    <property type="component" value="Chromosome 12"/>
</dbReference>
<comment type="caution">
    <text evidence="1">The sequence shown here is derived from an EMBL/GenBank/DDBJ whole genome shotgun (WGS) entry which is preliminary data.</text>
</comment>
<keyword evidence="2" id="KW-1185">Reference proteome</keyword>
<sequence length="132" mass="14670">MIWSSLSKKINTVRKRINAAYDRLSKSIRVTVHLLLEAMKVWATVAALVATQHAGVNESSYERAATILSQHYQSNLNYVVLRYLDAETVSVLWNLTIVWTAVLCPLLGKPSAVGAKRTGDCVAPSWRIDESV</sequence>
<organism evidence="1 2">
    <name type="scientific">Peronosclerospora sorghi</name>
    <dbReference type="NCBI Taxonomy" id="230839"/>
    <lineage>
        <taxon>Eukaryota</taxon>
        <taxon>Sar</taxon>
        <taxon>Stramenopiles</taxon>
        <taxon>Oomycota</taxon>
        <taxon>Peronosporomycetes</taxon>
        <taxon>Peronosporales</taxon>
        <taxon>Peronosporaceae</taxon>
        <taxon>Peronosclerospora</taxon>
    </lineage>
</organism>
<name>A0ACC0WI79_9STRA</name>